<evidence type="ECO:0000259" key="7">
    <source>
        <dbReference type="SMART" id="SM01019"/>
    </source>
</evidence>
<dbReference type="Pfam" id="PF02362">
    <property type="entry name" value="B3"/>
    <property type="match status" value="1"/>
</dbReference>
<organism evidence="8 9">
    <name type="scientific">Stylosanthes scabra</name>
    <dbReference type="NCBI Taxonomy" id="79078"/>
    <lineage>
        <taxon>Eukaryota</taxon>
        <taxon>Viridiplantae</taxon>
        <taxon>Streptophyta</taxon>
        <taxon>Embryophyta</taxon>
        <taxon>Tracheophyta</taxon>
        <taxon>Spermatophyta</taxon>
        <taxon>Magnoliopsida</taxon>
        <taxon>eudicotyledons</taxon>
        <taxon>Gunneridae</taxon>
        <taxon>Pentapetalae</taxon>
        <taxon>rosids</taxon>
        <taxon>fabids</taxon>
        <taxon>Fabales</taxon>
        <taxon>Fabaceae</taxon>
        <taxon>Papilionoideae</taxon>
        <taxon>50 kb inversion clade</taxon>
        <taxon>dalbergioids sensu lato</taxon>
        <taxon>Dalbergieae</taxon>
        <taxon>Pterocarpus clade</taxon>
        <taxon>Stylosanthes</taxon>
    </lineage>
</organism>
<dbReference type="Proteomes" id="UP001341840">
    <property type="component" value="Unassembled WGS sequence"/>
</dbReference>
<feature type="compositionally biased region" description="Basic residues" evidence="6">
    <location>
        <begin position="31"/>
        <end position="43"/>
    </location>
</feature>
<evidence type="ECO:0000256" key="5">
    <source>
        <dbReference type="ARBA" id="ARBA00023242"/>
    </source>
</evidence>
<dbReference type="PANTHER" id="PTHR34269:SF11">
    <property type="entry name" value="B3 DOMAIN PROTEIN"/>
    <property type="match status" value="1"/>
</dbReference>
<feature type="region of interest" description="Disordered" evidence="6">
    <location>
        <begin position="1"/>
        <end position="47"/>
    </location>
</feature>
<reference evidence="8 9" key="1">
    <citation type="journal article" date="2023" name="Plants (Basel)">
        <title>Bridging the Gap: Combining Genomics and Transcriptomics Approaches to Understand Stylosanthes scabra, an Orphan Legume from the Brazilian Caatinga.</title>
        <authorList>
            <person name="Ferreira-Neto J.R.C."/>
            <person name="da Silva M.D."/>
            <person name="Binneck E."/>
            <person name="de Melo N.F."/>
            <person name="da Silva R.H."/>
            <person name="de Melo A.L.T.M."/>
            <person name="Pandolfi V."/>
            <person name="Bustamante F.O."/>
            <person name="Brasileiro-Vidal A.C."/>
            <person name="Benko-Iseppon A.M."/>
        </authorList>
    </citation>
    <scope>NUCLEOTIDE SEQUENCE [LARGE SCALE GENOMIC DNA]</scope>
    <source>
        <tissue evidence="8">Leaves</tissue>
    </source>
</reference>
<dbReference type="SMART" id="SM01019">
    <property type="entry name" value="B3"/>
    <property type="match status" value="1"/>
</dbReference>
<evidence type="ECO:0000256" key="6">
    <source>
        <dbReference type="SAM" id="MobiDB-lite"/>
    </source>
</evidence>
<comment type="subcellular location">
    <subcellularLocation>
        <location evidence="1">Nucleus</location>
    </subcellularLocation>
</comment>
<evidence type="ECO:0000256" key="1">
    <source>
        <dbReference type="ARBA" id="ARBA00004123"/>
    </source>
</evidence>
<keyword evidence="2" id="KW-0805">Transcription regulation</keyword>
<feature type="region of interest" description="Disordered" evidence="6">
    <location>
        <begin position="209"/>
        <end position="236"/>
    </location>
</feature>
<accession>A0ABU6T6L2</accession>
<dbReference type="CDD" id="cd10017">
    <property type="entry name" value="B3_DNA"/>
    <property type="match status" value="1"/>
</dbReference>
<feature type="domain" description="TF-B3" evidence="7">
    <location>
        <begin position="63"/>
        <end position="171"/>
    </location>
</feature>
<dbReference type="SUPFAM" id="SSF101936">
    <property type="entry name" value="DNA-binding pseudobarrel domain"/>
    <property type="match status" value="1"/>
</dbReference>
<comment type="caution">
    <text evidence="8">The sequence shown here is derived from an EMBL/GenBank/DDBJ whole genome shotgun (WGS) entry which is preliminary data.</text>
</comment>
<dbReference type="PANTHER" id="PTHR34269">
    <property type="entry name" value="TRANSCRIPTION FACTOR B3-DOMAIN FAMILY-RELATED"/>
    <property type="match status" value="1"/>
</dbReference>
<evidence type="ECO:0000313" key="9">
    <source>
        <dbReference type="Proteomes" id="UP001341840"/>
    </source>
</evidence>
<dbReference type="InterPro" id="IPR051442">
    <property type="entry name" value="B3_domain"/>
</dbReference>
<dbReference type="InterPro" id="IPR015300">
    <property type="entry name" value="DNA-bd_pseudobarrel_sf"/>
</dbReference>
<dbReference type="Gene3D" id="2.40.330.10">
    <property type="entry name" value="DNA-binding pseudobarrel domain"/>
    <property type="match status" value="1"/>
</dbReference>
<evidence type="ECO:0000256" key="3">
    <source>
        <dbReference type="ARBA" id="ARBA00023125"/>
    </source>
</evidence>
<protein>
    <recommendedName>
        <fullName evidence="7">TF-B3 domain-containing protein</fullName>
    </recommendedName>
</protein>
<dbReference type="InterPro" id="IPR003340">
    <property type="entry name" value="B3_DNA-bd"/>
</dbReference>
<keyword evidence="3" id="KW-0238">DNA-binding</keyword>
<proteinExistence type="predicted"/>
<keyword evidence="9" id="KW-1185">Reference proteome</keyword>
<sequence length="236" mass="26690">MEVGACPSCSGDSDEQQEKQRSSSCEEAINKKKRKREEKKKKTAPSSWGYSTELMMHDDPWKLKKVLNESDVGNMSRLLLPKDMAEKLVVEAVGYNHHNEKEGVKIDICDVDTHSMHTLVFKRWGSSRSYVFIGNWVRDFVSRRSLKSGDEVGFHWDPYARRFHFSVLYTGFLNSCKNLSRTGAVKPDEVVKLEDEGVRERASHVVKPAAITDSSWLPDTGASHQGNQGDSAPRNT</sequence>
<keyword evidence="4" id="KW-0804">Transcription</keyword>
<dbReference type="EMBL" id="JASCZI010090654">
    <property type="protein sequence ID" value="MED6144160.1"/>
    <property type="molecule type" value="Genomic_DNA"/>
</dbReference>
<evidence type="ECO:0000256" key="2">
    <source>
        <dbReference type="ARBA" id="ARBA00023015"/>
    </source>
</evidence>
<name>A0ABU6T6L2_9FABA</name>
<evidence type="ECO:0000256" key="4">
    <source>
        <dbReference type="ARBA" id="ARBA00023163"/>
    </source>
</evidence>
<feature type="compositionally biased region" description="Polar residues" evidence="6">
    <location>
        <begin position="212"/>
        <end position="236"/>
    </location>
</feature>
<gene>
    <name evidence="8" type="ORF">PIB30_013047</name>
</gene>
<keyword evidence="5" id="KW-0539">Nucleus</keyword>
<evidence type="ECO:0000313" key="8">
    <source>
        <dbReference type="EMBL" id="MED6144160.1"/>
    </source>
</evidence>